<reference evidence="11 12" key="1">
    <citation type="submission" date="2024-04" db="EMBL/GenBank/DDBJ databases">
        <title>Bacillus oryzaecorticis sp. nov., a moderately halophilic bacterium isolated from rice husks.</title>
        <authorList>
            <person name="Zhu H.-S."/>
        </authorList>
    </citation>
    <scope>NUCLEOTIDE SEQUENCE [LARGE SCALE GENOMIC DNA]</scope>
    <source>
        <strain evidence="11 12">ZC255</strain>
    </source>
</reference>
<dbReference type="EMBL" id="JBBYAF010000042">
    <property type="protein sequence ID" value="MEL3974068.1"/>
    <property type="molecule type" value="Genomic_DNA"/>
</dbReference>
<dbReference type="InterPro" id="IPR016940">
    <property type="entry name" value="ComGC"/>
</dbReference>
<evidence type="ECO:0000256" key="4">
    <source>
        <dbReference type="ARBA" id="ARBA00022481"/>
    </source>
</evidence>
<dbReference type="PIRSF" id="PIRSF029928">
    <property type="entry name" value="Late_competence_ComGC"/>
    <property type="match status" value="1"/>
</dbReference>
<dbReference type="RefSeq" id="WP_341985586.1">
    <property type="nucleotide sequence ID" value="NZ_JBBYAF010000042.1"/>
</dbReference>
<evidence type="ECO:0000256" key="2">
    <source>
        <dbReference type="ARBA" id="ARBA00004241"/>
    </source>
</evidence>
<keyword evidence="6 10" id="KW-1133">Transmembrane helix</keyword>
<organism evidence="11 12">
    <name type="scientific">Rossellomorea oryzaecorticis</name>
    <dbReference type="NCBI Taxonomy" id="1396505"/>
    <lineage>
        <taxon>Bacteria</taxon>
        <taxon>Bacillati</taxon>
        <taxon>Bacillota</taxon>
        <taxon>Bacilli</taxon>
        <taxon>Bacillales</taxon>
        <taxon>Bacillaceae</taxon>
        <taxon>Rossellomorea</taxon>
    </lineage>
</organism>
<keyword evidence="12" id="KW-1185">Reference proteome</keyword>
<evidence type="ECO:0000256" key="10">
    <source>
        <dbReference type="PIRNR" id="PIRNR029928"/>
    </source>
</evidence>
<name>A0ABU9KDF3_9BACI</name>
<dbReference type="NCBIfam" id="TIGR02532">
    <property type="entry name" value="IV_pilin_GFxxxE"/>
    <property type="match status" value="1"/>
</dbReference>
<dbReference type="InterPro" id="IPR012902">
    <property type="entry name" value="N_methyl_site"/>
</dbReference>
<comment type="subunit">
    <text evidence="10">Homodimer.</text>
</comment>
<evidence type="ECO:0000256" key="7">
    <source>
        <dbReference type="ARBA" id="ARBA00023136"/>
    </source>
</evidence>
<dbReference type="Gene3D" id="3.30.700.10">
    <property type="entry name" value="Glycoprotein, Type 4 Pilin"/>
    <property type="match status" value="1"/>
</dbReference>
<keyword evidence="10" id="KW-0813">Transport</keyword>
<evidence type="ECO:0000256" key="1">
    <source>
        <dbReference type="ARBA" id="ARBA00004162"/>
    </source>
</evidence>
<comment type="function">
    <text evidence="10">Required for transformation and DNA binding.</text>
</comment>
<dbReference type="Pfam" id="PF07963">
    <property type="entry name" value="N_methyl"/>
    <property type="match status" value="1"/>
</dbReference>
<comment type="subcellular location">
    <subcellularLocation>
        <location evidence="1">Cell membrane</location>
        <topology evidence="1">Single-pass membrane protein</topology>
    </subcellularLocation>
    <subcellularLocation>
        <location evidence="2">Cell surface</location>
    </subcellularLocation>
</comment>
<dbReference type="SUPFAM" id="SSF54523">
    <property type="entry name" value="Pili subunits"/>
    <property type="match status" value="1"/>
</dbReference>
<evidence type="ECO:0000256" key="6">
    <source>
        <dbReference type="ARBA" id="ARBA00022989"/>
    </source>
</evidence>
<evidence type="ECO:0000256" key="9">
    <source>
        <dbReference type="ARBA" id="ARBA00043982"/>
    </source>
</evidence>
<keyword evidence="4" id="KW-0488">Methylation</keyword>
<sequence>MREFKEETLLKNEKGFTMIEMMIVLLVISVLLFVTIPNVTSQSNKINSKGCEAFITMVEGQVEAYKMDKTNTEPVSMAVLVTEGYLKDEYQKCPDGNTLTIDAEGNVVEAVAGN</sequence>
<feature type="transmembrane region" description="Helical" evidence="10">
    <location>
        <begin position="21"/>
        <end position="39"/>
    </location>
</feature>
<protein>
    <recommendedName>
        <fullName evidence="10">ComG operon protein 3</fullName>
    </recommendedName>
</protein>
<comment type="similarity">
    <text evidence="9 10">Belongs to the ComGC family.</text>
</comment>
<evidence type="ECO:0000313" key="11">
    <source>
        <dbReference type="EMBL" id="MEL3974068.1"/>
    </source>
</evidence>
<keyword evidence="3 10" id="KW-1003">Cell membrane</keyword>
<dbReference type="Proteomes" id="UP001389717">
    <property type="component" value="Unassembled WGS sequence"/>
</dbReference>
<gene>
    <name evidence="11" type="primary">comGC</name>
    <name evidence="11" type="ORF">AAEO50_17430</name>
</gene>
<keyword evidence="8 10" id="KW-0178">Competence</keyword>
<evidence type="ECO:0000313" key="12">
    <source>
        <dbReference type="Proteomes" id="UP001389717"/>
    </source>
</evidence>
<dbReference type="InterPro" id="IPR000983">
    <property type="entry name" value="Bac_GSPG_pilin"/>
</dbReference>
<keyword evidence="5 10" id="KW-0812">Transmembrane</keyword>
<dbReference type="PRINTS" id="PR00813">
    <property type="entry name" value="BCTERIALGSPG"/>
</dbReference>
<evidence type="ECO:0000256" key="8">
    <source>
        <dbReference type="ARBA" id="ARBA00023287"/>
    </source>
</evidence>
<comment type="caution">
    <text evidence="11">The sequence shown here is derived from an EMBL/GenBank/DDBJ whole genome shotgun (WGS) entry which is preliminary data.</text>
</comment>
<dbReference type="InterPro" id="IPR045584">
    <property type="entry name" value="Pilin-like"/>
</dbReference>
<evidence type="ECO:0000256" key="5">
    <source>
        <dbReference type="ARBA" id="ARBA00022692"/>
    </source>
</evidence>
<keyword evidence="7 10" id="KW-0472">Membrane</keyword>
<dbReference type="NCBIfam" id="NF040999">
    <property type="entry name" value="pilin_ComGC"/>
    <property type="match status" value="1"/>
</dbReference>
<evidence type="ECO:0000256" key="3">
    <source>
        <dbReference type="ARBA" id="ARBA00022475"/>
    </source>
</evidence>
<accession>A0ABU9KDF3</accession>
<proteinExistence type="inferred from homology"/>